<dbReference type="AlphaFoldDB" id="A0A067Q212"/>
<evidence type="ECO:0000313" key="3">
    <source>
        <dbReference type="Proteomes" id="UP000027265"/>
    </source>
</evidence>
<dbReference type="PANTHER" id="PTHR38886">
    <property type="entry name" value="SESA DOMAIN-CONTAINING PROTEIN"/>
    <property type="match status" value="1"/>
</dbReference>
<sequence>MPFSFAFGSFGDLVSLANMALQIAKALNDSTGASYEYQFLIVELNALSEALKLADCAMKLAPLPPEVVNGLTHETDRYRETMEKFHDQIKGYQKALGSSGSSGGIKGKVSSSWRKIGWGLFKKGDVVAFTDKLCRHRATVLMFLTSSSLSLLSTLTEDGRKTGLLLTDLTEEIRRNELSARVTLDEIHTTIRQLPAFVGYTLDNAVQVVDLLGKTITLPMQFCATRELFHAHMQLYFKDRAGRRFIEVNSYEVLCGDGREVYRHNWDMTVKSGVTLELGIIAP</sequence>
<keyword evidence="3" id="KW-1185">Reference proteome</keyword>
<dbReference type="EMBL" id="KL197719">
    <property type="protein sequence ID" value="KDQ57517.1"/>
    <property type="molecule type" value="Genomic_DNA"/>
</dbReference>
<gene>
    <name evidence="2" type="ORF">JAAARDRAFT_35229</name>
</gene>
<dbReference type="InParanoid" id="A0A067Q212"/>
<accession>A0A067Q212</accession>
<dbReference type="PANTHER" id="PTHR38886:SF1">
    <property type="entry name" value="NACHT-NTPASE AND P-LOOP NTPASES N-TERMINAL DOMAIN-CONTAINING PROTEIN"/>
    <property type="match status" value="1"/>
</dbReference>
<dbReference type="OrthoDB" id="3271094at2759"/>
<evidence type="ECO:0000259" key="1">
    <source>
        <dbReference type="Pfam" id="PF22893"/>
    </source>
</evidence>
<feature type="domain" description="Ubiquitin-like" evidence="1">
    <location>
        <begin position="203"/>
        <end position="281"/>
    </location>
</feature>
<dbReference type="HOGENOM" id="CLU_983738_0_0_1"/>
<organism evidence="2 3">
    <name type="scientific">Jaapia argillacea MUCL 33604</name>
    <dbReference type="NCBI Taxonomy" id="933084"/>
    <lineage>
        <taxon>Eukaryota</taxon>
        <taxon>Fungi</taxon>
        <taxon>Dikarya</taxon>
        <taxon>Basidiomycota</taxon>
        <taxon>Agaricomycotina</taxon>
        <taxon>Agaricomycetes</taxon>
        <taxon>Agaricomycetidae</taxon>
        <taxon>Jaapiales</taxon>
        <taxon>Jaapiaceae</taxon>
        <taxon>Jaapia</taxon>
    </lineage>
</organism>
<dbReference type="Pfam" id="PF22893">
    <property type="entry name" value="ULD_2"/>
    <property type="match status" value="1"/>
</dbReference>
<dbReference type="Proteomes" id="UP000027265">
    <property type="component" value="Unassembled WGS sequence"/>
</dbReference>
<name>A0A067Q212_9AGAM</name>
<protein>
    <recommendedName>
        <fullName evidence="1">Ubiquitin-like domain-containing protein</fullName>
    </recommendedName>
</protein>
<reference evidence="3" key="1">
    <citation type="journal article" date="2014" name="Proc. Natl. Acad. Sci. U.S.A.">
        <title>Extensive sampling of basidiomycete genomes demonstrates inadequacy of the white-rot/brown-rot paradigm for wood decay fungi.</title>
        <authorList>
            <person name="Riley R."/>
            <person name="Salamov A.A."/>
            <person name="Brown D.W."/>
            <person name="Nagy L.G."/>
            <person name="Floudas D."/>
            <person name="Held B.W."/>
            <person name="Levasseur A."/>
            <person name="Lombard V."/>
            <person name="Morin E."/>
            <person name="Otillar R."/>
            <person name="Lindquist E.A."/>
            <person name="Sun H."/>
            <person name="LaButti K.M."/>
            <person name="Schmutz J."/>
            <person name="Jabbour D."/>
            <person name="Luo H."/>
            <person name="Baker S.E."/>
            <person name="Pisabarro A.G."/>
            <person name="Walton J.D."/>
            <person name="Blanchette R.A."/>
            <person name="Henrissat B."/>
            <person name="Martin F."/>
            <person name="Cullen D."/>
            <person name="Hibbett D.S."/>
            <person name="Grigoriev I.V."/>
        </authorList>
    </citation>
    <scope>NUCLEOTIDE SEQUENCE [LARGE SCALE GENOMIC DNA]</scope>
    <source>
        <strain evidence="3">MUCL 33604</strain>
    </source>
</reference>
<evidence type="ECO:0000313" key="2">
    <source>
        <dbReference type="EMBL" id="KDQ57517.1"/>
    </source>
</evidence>
<dbReference type="InterPro" id="IPR054464">
    <property type="entry name" value="ULD_fung"/>
</dbReference>
<proteinExistence type="predicted"/>